<gene>
    <name evidence="3" type="ORF">BN4615_P6876</name>
</gene>
<feature type="domain" description="UspA" evidence="2">
    <location>
        <begin position="137"/>
        <end position="272"/>
    </location>
</feature>
<evidence type="ECO:0000313" key="3">
    <source>
        <dbReference type="EMBL" id="SBO97360.1"/>
    </source>
</evidence>
<dbReference type="Pfam" id="PF00582">
    <property type="entry name" value="Usp"/>
    <property type="match status" value="2"/>
</dbReference>
<dbReference type="SUPFAM" id="SSF52402">
    <property type="entry name" value="Adenine nucleotide alpha hydrolases-like"/>
    <property type="match status" value="2"/>
</dbReference>
<sequence length="278" mass="28929">MAGHIVVGVDGSAAAKAAVTWAAADAERRHLGLRIVHVREQRPGQHVRGCCTSTLTSAAHLAGETAGGIQVTTELLAGTVVDRLLAESETADSVVLGSRNLGELAGMLAGSVSLAVAGHATGPVVIVRGPDGIRHGRVVVGYDDSEHAEGAMQYAVEHARAHGARLHVLHAWQTPVFSPYPIAWNSVMTEVYQEESQAVAESVTRWCEKNPDVDITHETLSGHPVGVLARAGATADLVVVGSRGRGGFASAVLGSVGHGVLHHVTCPVAVVRPRKHES</sequence>
<dbReference type="Gene3D" id="3.40.50.620">
    <property type="entry name" value="HUPs"/>
    <property type="match status" value="2"/>
</dbReference>
<feature type="domain" description="UspA" evidence="2">
    <location>
        <begin position="1"/>
        <end position="128"/>
    </location>
</feature>
<reference evidence="3" key="1">
    <citation type="submission" date="2016-04" db="EMBL/GenBank/DDBJ databases">
        <authorList>
            <person name="Evans L.H."/>
            <person name="Alamgir A."/>
            <person name="Owens N."/>
            <person name="Weber N.D."/>
            <person name="Virtaneva K."/>
            <person name="Barbian K."/>
            <person name="Babar A."/>
            <person name="Rosenke K."/>
        </authorList>
    </citation>
    <scope>NUCLEOTIDE SEQUENCE</scope>
    <source>
        <strain evidence="3">Nono1</strain>
    </source>
</reference>
<dbReference type="InterPro" id="IPR006016">
    <property type="entry name" value="UspA"/>
</dbReference>
<evidence type="ECO:0000259" key="2">
    <source>
        <dbReference type="Pfam" id="PF00582"/>
    </source>
</evidence>
<evidence type="ECO:0000256" key="1">
    <source>
        <dbReference type="ARBA" id="ARBA00008791"/>
    </source>
</evidence>
<dbReference type="PANTHER" id="PTHR46268">
    <property type="entry name" value="STRESS RESPONSE PROTEIN NHAX"/>
    <property type="match status" value="1"/>
</dbReference>
<dbReference type="PANTHER" id="PTHR46268:SF6">
    <property type="entry name" value="UNIVERSAL STRESS PROTEIN UP12"/>
    <property type="match status" value="1"/>
</dbReference>
<dbReference type="InterPro" id="IPR014729">
    <property type="entry name" value="Rossmann-like_a/b/a_fold"/>
</dbReference>
<dbReference type="RefSeq" id="WP_225266129.1">
    <property type="nucleotide sequence ID" value="NZ_CP084058.1"/>
</dbReference>
<dbReference type="PRINTS" id="PR01438">
    <property type="entry name" value="UNVRSLSTRESS"/>
</dbReference>
<proteinExistence type="inferred from homology"/>
<accession>A0A1M4EEX0</accession>
<dbReference type="InterPro" id="IPR006015">
    <property type="entry name" value="Universal_stress_UspA"/>
</dbReference>
<dbReference type="AlphaFoldDB" id="A0A1M4EEX0"/>
<name>A0A1M4EEX0_9ACTN</name>
<protein>
    <submittedName>
        <fullName evidence="3">Universal stress protein family</fullName>
    </submittedName>
</protein>
<comment type="similarity">
    <text evidence="1">Belongs to the universal stress protein A family.</text>
</comment>
<dbReference type="EMBL" id="LT559118">
    <property type="protein sequence ID" value="SBO97360.1"/>
    <property type="molecule type" value="Genomic_DNA"/>
</dbReference>
<organism evidence="3">
    <name type="scientific">Nonomuraea gerenzanensis</name>
    <dbReference type="NCBI Taxonomy" id="93944"/>
    <lineage>
        <taxon>Bacteria</taxon>
        <taxon>Bacillati</taxon>
        <taxon>Actinomycetota</taxon>
        <taxon>Actinomycetes</taxon>
        <taxon>Streptosporangiales</taxon>
        <taxon>Streptosporangiaceae</taxon>
        <taxon>Nonomuraea</taxon>
    </lineage>
</organism>